<evidence type="ECO:0000313" key="1">
    <source>
        <dbReference type="EMBL" id="GAA0150161.1"/>
    </source>
</evidence>
<accession>A0AAV3PGN2</accession>
<name>A0AAV3PGN2_LITER</name>
<dbReference type="InterPro" id="IPR045282">
    <property type="entry name" value="At4g08330-like"/>
</dbReference>
<reference evidence="1 2" key="1">
    <citation type="submission" date="2024-01" db="EMBL/GenBank/DDBJ databases">
        <title>The complete chloroplast genome sequence of Lithospermum erythrorhizon: insights into the phylogenetic relationship among Boraginaceae species and the maternal lineages of purple gromwells.</title>
        <authorList>
            <person name="Okada T."/>
            <person name="Watanabe K."/>
        </authorList>
    </citation>
    <scope>NUCLEOTIDE SEQUENCE [LARGE SCALE GENOMIC DNA]</scope>
</reference>
<proteinExistence type="predicted"/>
<evidence type="ECO:0000313" key="2">
    <source>
        <dbReference type="Proteomes" id="UP001454036"/>
    </source>
</evidence>
<protein>
    <submittedName>
        <fullName evidence="1">Reductase</fullName>
    </submittedName>
</protein>
<organism evidence="1 2">
    <name type="scientific">Lithospermum erythrorhizon</name>
    <name type="common">Purple gromwell</name>
    <name type="synonym">Lithospermum officinale var. erythrorhizon</name>
    <dbReference type="NCBI Taxonomy" id="34254"/>
    <lineage>
        <taxon>Eukaryota</taxon>
        <taxon>Viridiplantae</taxon>
        <taxon>Streptophyta</taxon>
        <taxon>Embryophyta</taxon>
        <taxon>Tracheophyta</taxon>
        <taxon>Spermatophyta</taxon>
        <taxon>Magnoliopsida</taxon>
        <taxon>eudicotyledons</taxon>
        <taxon>Gunneridae</taxon>
        <taxon>Pentapetalae</taxon>
        <taxon>asterids</taxon>
        <taxon>lamiids</taxon>
        <taxon>Boraginales</taxon>
        <taxon>Boraginaceae</taxon>
        <taxon>Boraginoideae</taxon>
        <taxon>Lithospermeae</taxon>
        <taxon>Lithospermum</taxon>
    </lineage>
</organism>
<dbReference type="Proteomes" id="UP001454036">
    <property type="component" value="Unassembled WGS sequence"/>
</dbReference>
<dbReference type="PANTHER" id="PTHR33674">
    <property type="entry name" value="METHIONINE-S-OXIDE REDUCTASE"/>
    <property type="match status" value="1"/>
</dbReference>
<dbReference type="PANTHER" id="PTHR33674:SF10">
    <property type="entry name" value="YIPPEE DOMAIN-CONTAINING PROTEIN"/>
    <property type="match status" value="1"/>
</dbReference>
<dbReference type="EMBL" id="BAABME010001537">
    <property type="protein sequence ID" value="GAA0150161.1"/>
    <property type="molecule type" value="Genomic_DNA"/>
</dbReference>
<dbReference type="AlphaFoldDB" id="A0AAV3PGN2"/>
<comment type="caution">
    <text evidence="1">The sequence shown here is derived from an EMBL/GenBank/DDBJ whole genome shotgun (WGS) entry which is preliminary data.</text>
</comment>
<sequence>MKQEFMMLGDDDDKSFEGNEESLQAMLQLPSFSSSLPRDVNYSCGSCGYELNLSSLNRNTSPIGAKYGKSIKRGIITFFTIDETRFIQKNKLQYLPYFSSKQNTWSLFQRCIELLCKNCGNHIGIAYKGKKSVGSTPLKLTWDGISGYRIYDIKICSLRPSSHDKSGLFIDTR</sequence>
<keyword evidence="2" id="KW-1185">Reference proteome</keyword>
<dbReference type="Pfam" id="PF24046">
    <property type="entry name" value="At4g08330"/>
    <property type="match status" value="1"/>
</dbReference>
<gene>
    <name evidence="1" type="ORF">LIER_09163</name>
</gene>